<comment type="caution">
    <text evidence="1">The sequence shown here is derived from an EMBL/GenBank/DDBJ whole genome shotgun (WGS) entry which is preliminary data.</text>
</comment>
<organism evidence="1 2">
    <name type="scientific">Candidatus Methanofishera endochildressiae</name>
    <dbReference type="NCBI Taxonomy" id="2738884"/>
    <lineage>
        <taxon>Bacteria</taxon>
        <taxon>Pseudomonadati</taxon>
        <taxon>Pseudomonadota</taxon>
        <taxon>Gammaproteobacteria</taxon>
        <taxon>Candidatus Methanofishera</taxon>
    </lineage>
</organism>
<accession>A0A7Z0SCB6</accession>
<evidence type="ECO:0000313" key="1">
    <source>
        <dbReference type="EMBL" id="NYT46403.1"/>
    </source>
</evidence>
<proteinExistence type="predicted"/>
<dbReference type="Proteomes" id="UP000537890">
    <property type="component" value="Unassembled WGS sequence"/>
</dbReference>
<gene>
    <name evidence="1" type="ORF">H0A75_00455</name>
</gene>
<protein>
    <submittedName>
        <fullName evidence="1">Uncharacterized protein</fullName>
    </submittedName>
</protein>
<sequence length="75" mass="8525">MKEKIEKFVLTIGLANNLKSLPEKQYLADNEEGVKIEDAYKKGLHKEPRFVALGLRSLICRDAGIIKFNVCYTVI</sequence>
<name>A0A7Z0SCB6_9GAMM</name>
<reference evidence="1 2" key="1">
    <citation type="submission" date="2020-05" db="EMBL/GenBank/DDBJ databases">
        <title>Horizontal transmission and recombination maintain forever young bacterial symbiont genomes.</title>
        <authorList>
            <person name="Russell S.L."/>
            <person name="Pepper-Tunick E."/>
            <person name="Svedberg J."/>
            <person name="Byrne A."/>
            <person name="Ruelas Castillo J."/>
            <person name="Vollmers C."/>
            <person name="Beinart R.A."/>
            <person name="Corbett-Detig R."/>
        </authorList>
    </citation>
    <scope>NUCLEOTIDE SEQUENCE [LARGE SCALE GENOMIC DNA]</scope>
    <source>
        <strain evidence="1">4727-3</strain>
    </source>
</reference>
<evidence type="ECO:0000313" key="2">
    <source>
        <dbReference type="Proteomes" id="UP000537890"/>
    </source>
</evidence>
<dbReference type="AlphaFoldDB" id="A0A7Z0SCB6"/>
<dbReference type="EMBL" id="JACCHS010000002">
    <property type="protein sequence ID" value="NYT46403.1"/>
    <property type="molecule type" value="Genomic_DNA"/>
</dbReference>